<dbReference type="STRING" id="1035188.HMPREF9952_0688"/>
<dbReference type="PANTHER" id="PTHR46566">
    <property type="entry name" value="1-PHOSPHOFRUCTOKINASE-RELATED"/>
    <property type="match status" value="1"/>
</dbReference>
<sequence>MVLDSSNAALTAGLKAHPWLVKPNHRELEAWIGHPLNSLEKIIVAAKN</sequence>
<dbReference type="SUPFAM" id="SSF53613">
    <property type="entry name" value="Ribokinase-like"/>
    <property type="match status" value="1"/>
</dbReference>
<name>F9Q9I5_9PAST</name>
<proteinExistence type="predicted"/>
<organism evidence="2 3">
    <name type="scientific">Haemophilus pittmaniae HK 85</name>
    <dbReference type="NCBI Taxonomy" id="1035188"/>
    <lineage>
        <taxon>Bacteria</taxon>
        <taxon>Pseudomonadati</taxon>
        <taxon>Pseudomonadota</taxon>
        <taxon>Gammaproteobacteria</taxon>
        <taxon>Pasteurellales</taxon>
        <taxon>Pasteurellaceae</taxon>
        <taxon>Haemophilus</taxon>
    </lineage>
</organism>
<accession>F9Q9I5</accession>
<feature type="domain" description="Carbohydrate kinase PfkB" evidence="1">
    <location>
        <begin position="4"/>
        <end position="48"/>
    </location>
</feature>
<dbReference type="AlphaFoldDB" id="F9Q9I5"/>
<protein>
    <submittedName>
        <fullName evidence="2">Putative 1-phosphofructokinase</fullName>
    </submittedName>
</protein>
<gene>
    <name evidence="2" type="ORF">HMPREF9952_0688</name>
</gene>
<evidence type="ECO:0000259" key="1">
    <source>
        <dbReference type="Pfam" id="PF00294"/>
    </source>
</evidence>
<dbReference type="Proteomes" id="UP000006235">
    <property type="component" value="Unassembled WGS sequence"/>
</dbReference>
<keyword evidence="2" id="KW-0808">Transferase</keyword>
<evidence type="ECO:0000313" key="2">
    <source>
        <dbReference type="EMBL" id="EGV05791.1"/>
    </source>
</evidence>
<keyword evidence="2" id="KW-0418">Kinase</keyword>
<dbReference type="PANTHER" id="PTHR46566:SF5">
    <property type="entry name" value="1-PHOSPHOFRUCTOKINASE"/>
    <property type="match status" value="1"/>
</dbReference>
<dbReference type="Pfam" id="PF00294">
    <property type="entry name" value="PfkB"/>
    <property type="match status" value="1"/>
</dbReference>
<dbReference type="GO" id="GO:0005829">
    <property type="term" value="C:cytosol"/>
    <property type="evidence" value="ECO:0007669"/>
    <property type="project" value="TreeGrafter"/>
</dbReference>
<dbReference type="InterPro" id="IPR011611">
    <property type="entry name" value="PfkB_dom"/>
</dbReference>
<dbReference type="GO" id="GO:0008443">
    <property type="term" value="F:phosphofructokinase activity"/>
    <property type="evidence" value="ECO:0007669"/>
    <property type="project" value="TreeGrafter"/>
</dbReference>
<reference evidence="2 3" key="1">
    <citation type="submission" date="2011-07" db="EMBL/GenBank/DDBJ databases">
        <authorList>
            <person name="Harkins D.M."/>
            <person name="Madupu R."/>
            <person name="Durkin A.S."/>
            <person name="Torralba M."/>
            <person name="Methe B."/>
            <person name="Sutton G.G."/>
            <person name="Nelson K.E."/>
        </authorList>
    </citation>
    <scope>NUCLEOTIDE SEQUENCE [LARGE SCALE GENOMIC DNA]</scope>
    <source>
        <strain evidence="2 3">HK 85</strain>
    </source>
</reference>
<dbReference type="InterPro" id="IPR029056">
    <property type="entry name" value="Ribokinase-like"/>
</dbReference>
<comment type="caution">
    <text evidence="2">The sequence shown here is derived from an EMBL/GenBank/DDBJ whole genome shotgun (WGS) entry which is preliminary data.</text>
</comment>
<dbReference type="Gene3D" id="3.40.1190.20">
    <property type="match status" value="1"/>
</dbReference>
<dbReference type="EMBL" id="AFUV01000014">
    <property type="protein sequence ID" value="EGV05791.1"/>
    <property type="molecule type" value="Genomic_DNA"/>
</dbReference>
<evidence type="ECO:0000313" key="3">
    <source>
        <dbReference type="Proteomes" id="UP000006235"/>
    </source>
</evidence>